<dbReference type="WBParaSite" id="GPUH_0001709801-mRNA-1">
    <property type="protein sequence ID" value="GPUH_0001709801-mRNA-1"/>
    <property type="gene ID" value="GPUH_0001709801"/>
</dbReference>
<sequence length="133" mass="15774">LAEDYDDDDLEDGTEYVRIVPQPRGLLMPRRRTRARIPVHSRISPRAFGSLRYSNRNTRFVRNSSSGSSNLWRPRSMIARNRAPRYRNNRSFRWIAPQFSNKRATITREELDRDLEEYMKKGKHPPIDVSDLK</sequence>
<evidence type="ECO:0000313" key="1">
    <source>
        <dbReference type="WBParaSite" id="GPUH_0001709801-mRNA-1"/>
    </source>
</evidence>
<dbReference type="AlphaFoldDB" id="A0A183E7Y5"/>
<accession>A0A183E7Y5</accession>
<name>A0A183E7Y5_9BILA</name>
<reference evidence="1" key="1">
    <citation type="submission" date="2016-06" db="UniProtKB">
        <authorList>
            <consortium name="WormBaseParasite"/>
        </authorList>
    </citation>
    <scope>IDENTIFICATION</scope>
</reference>
<protein>
    <submittedName>
        <fullName evidence="1">FoP_duplication domain-containing protein</fullName>
    </submittedName>
</protein>
<organism evidence="1">
    <name type="scientific">Gongylonema pulchrum</name>
    <dbReference type="NCBI Taxonomy" id="637853"/>
    <lineage>
        <taxon>Eukaryota</taxon>
        <taxon>Metazoa</taxon>
        <taxon>Ecdysozoa</taxon>
        <taxon>Nematoda</taxon>
        <taxon>Chromadorea</taxon>
        <taxon>Rhabditida</taxon>
        <taxon>Spirurina</taxon>
        <taxon>Spiruromorpha</taxon>
        <taxon>Spiruroidea</taxon>
        <taxon>Gongylonematidae</taxon>
        <taxon>Gongylonema</taxon>
    </lineage>
</organism>
<proteinExistence type="predicted"/>